<reference evidence="3" key="1">
    <citation type="submission" date="2016-10" db="EMBL/GenBank/DDBJ databases">
        <authorList>
            <person name="Varghese N."/>
            <person name="Submissions S."/>
        </authorList>
    </citation>
    <scope>NUCLEOTIDE SEQUENCE [LARGE SCALE GENOMIC DNA]</scope>
    <source>
        <strain evidence="3">CGMCC 4.6825</strain>
    </source>
</reference>
<evidence type="ECO:0000313" key="2">
    <source>
        <dbReference type="EMBL" id="SES01709.1"/>
    </source>
</evidence>
<evidence type="ECO:0000256" key="1">
    <source>
        <dbReference type="SAM" id="Phobius"/>
    </source>
</evidence>
<feature type="transmembrane region" description="Helical" evidence="1">
    <location>
        <begin position="20"/>
        <end position="44"/>
    </location>
</feature>
<feature type="transmembrane region" description="Helical" evidence="1">
    <location>
        <begin position="56"/>
        <end position="76"/>
    </location>
</feature>
<keyword evidence="1" id="KW-0472">Membrane</keyword>
<accession>A0A1H9TX68</accession>
<proteinExistence type="predicted"/>
<dbReference type="Proteomes" id="UP000182841">
    <property type="component" value="Unassembled WGS sequence"/>
</dbReference>
<keyword evidence="1" id="KW-1133">Transmembrane helix</keyword>
<keyword evidence="1" id="KW-0812">Transmembrane</keyword>
<organism evidence="2 3">
    <name type="scientific">Streptomyces qinglanensis</name>
    <dbReference type="NCBI Taxonomy" id="943816"/>
    <lineage>
        <taxon>Bacteria</taxon>
        <taxon>Bacillati</taxon>
        <taxon>Actinomycetota</taxon>
        <taxon>Actinomycetes</taxon>
        <taxon>Kitasatosporales</taxon>
        <taxon>Streptomycetaceae</taxon>
        <taxon>Streptomyces</taxon>
    </lineage>
</organism>
<dbReference type="RefSeq" id="WP_075001021.1">
    <property type="nucleotide sequence ID" value="NZ_FOGO01000007.1"/>
</dbReference>
<gene>
    <name evidence="2" type="ORF">SAMN05421870_10778</name>
</gene>
<protein>
    <submittedName>
        <fullName evidence="2">Uncharacterized protein</fullName>
    </submittedName>
</protein>
<dbReference type="AlphaFoldDB" id="A0A1H9TX68"/>
<keyword evidence="3" id="KW-1185">Reference proteome</keyword>
<evidence type="ECO:0000313" key="3">
    <source>
        <dbReference type="Proteomes" id="UP000182841"/>
    </source>
</evidence>
<dbReference type="EMBL" id="FOGO01000007">
    <property type="protein sequence ID" value="SES01709.1"/>
    <property type="molecule type" value="Genomic_DNA"/>
</dbReference>
<name>A0A1H9TX68_9ACTN</name>
<sequence>MSDQHTGEPRPPAADPAPWWAGTGPIGGVVLILLGLGAAAALFVTGHAAPDAYLNLYGAAKVVAVGLVVAGTGLLAGRRRTREACDAARPDGER</sequence>